<gene>
    <name evidence="2" type="ORF">ECE50_012740</name>
</gene>
<keyword evidence="3" id="KW-1185">Reference proteome</keyword>
<proteinExistence type="predicted"/>
<dbReference type="NCBIfam" id="TIGR03891">
    <property type="entry name" value="thiopep_ocin"/>
    <property type="match status" value="1"/>
</dbReference>
<dbReference type="InterPro" id="IPR023809">
    <property type="entry name" value="Thiopep_bacteriocin_synth_dom"/>
</dbReference>
<protein>
    <recommendedName>
        <fullName evidence="1">Thiopeptide-type bacteriocin biosynthesis domain-containing protein</fullName>
    </recommendedName>
</protein>
<name>A0A433WL85_9BACT</name>
<dbReference type="Proteomes" id="UP000281028">
    <property type="component" value="Unassembled WGS sequence"/>
</dbReference>
<evidence type="ECO:0000313" key="3">
    <source>
        <dbReference type="Proteomes" id="UP000281028"/>
    </source>
</evidence>
<dbReference type="EMBL" id="RIAR02000001">
    <property type="protein sequence ID" value="NSL87707.1"/>
    <property type="molecule type" value="Genomic_DNA"/>
</dbReference>
<accession>A0A433WL85</accession>
<organism evidence="2 3">
    <name type="scientific">Chitinophaga solisilvae</name>
    <dbReference type="NCBI Taxonomy" id="1233460"/>
    <lineage>
        <taxon>Bacteria</taxon>
        <taxon>Pseudomonadati</taxon>
        <taxon>Bacteroidota</taxon>
        <taxon>Chitinophagia</taxon>
        <taxon>Chitinophagales</taxon>
        <taxon>Chitinophagaceae</taxon>
        <taxon>Chitinophaga</taxon>
    </lineage>
</organism>
<comment type="caution">
    <text evidence="2">The sequence shown here is derived from an EMBL/GenBank/DDBJ whole genome shotgun (WGS) entry which is preliminary data.</text>
</comment>
<reference evidence="2" key="1">
    <citation type="submission" date="2020-05" db="EMBL/GenBank/DDBJ databases">
        <title>Chitinophaga laudate sp. nov., isolated from a tropical peat swamp.</title>
        <authorList>
            <person name="Goh C.B.S."/>
            <person name="Lee M.S."/>
            <person name="Parimannan S."/>
            <person name="Pasbakhsh P."/>
            <person name="Yule C.M."/>
            <person name="Rajandas H."/>
            <person name="Loke S."/>
            <person name="Croft L."/>
            <person name="Tan J.B.L."/>
        </authorList>
    </citation>
    <scope>NUCLEOTIDE SEQUENCE</scope>
    <source>
        <strain evidence="2">Mgbs1</strain>
    </source>
</reference>
<feature type="domain" description="Thiopeptide-type bacteriocin biosynthesis" evidence="1">
    <location>
        <begin position="23"/>
        <end position="297"/>
    </location>
</feature>
<dbReference type="OrthoDB" id="1273722at2"/>
<dbReference type="AlphaFoldDB" id="A0A433WL85"/>
<dbReference type="Pfam" id="PF14028">
    <property type="entry name" value="Lant_dehydr_C"/>
    <property type="match status" value="1"/>
</dbReference>
<evidence type="ECO:0000259" key="1">
    <source>
        <dbReference type="Pfam" id="PF14028"/>
    </source>
</evidence>
<evidence type="ECO:0000313" key="2">
    <source>
        <dbReference type="EMBL" id="NSL87707.1"/>
    </source>
</evidence>
<sequence>MKHPSNSWSAANRSALPNTGTTWLSAHIYSRGPLDRLINLLAAPFTATVAACLHPVSPFFFIRYGEGGPHIRLRLHVNTSHTETVRHMLKEAAGNYFSEYPSVPVSGGEMPLHDTLAFMPYQQETARYGNQHTIPLAEEQFYLSSRLVMEQLQNGAAAASLTYGIQLHLCFFMAMQTTLADIQRICTRFIQDWSPSLAGSMNTPEQAALINTHMENMYRQYAPSLLPASETLWQQLKQGKAPPALQSFTYRNSRLLQRYYHAGLAAGQLEEAFCSMMHMSHNRLGLSNAEESWCVFLTLKCISHLYEYDR</sequence>